<dbReference type="GO" id="GO:0005634">
    <property type="term" value="C:nucleus"/>
    <property type="evidence" value="ECO:0007669"/>
    <property type="project" value="TreeGrafter"/>
</dbReference>
<dbReference type="VEuPathDB" id="FungiDB:CJJ07_001560"/>
<evidence type="ECO:0000313" key="11">
    <source>
        <dbReference type="EMBL" id="KND99586.1"/>
    </source>
</evidence>
<evidence type="ECO:0000256" key="6">
    <source>
        <dbReference type="ARBA" id="ARBA00022679"/>
    </source>
</evidence>
<evidence type="ECO:0000256" key="2">
    <source>
        <dbReference type="ARBA" id="ARBA00003979"/>
    </source>
</evidence>
<comment type="function">
    <text evidence="2">Has kinase activity and phosphorylates inositol-1,3,4,5,6-pentakisphosphate (Ins(1,3,4,5,6)P5) to produce 1,2,3,4,5,6-hexakisphosphate (InsP6), also known as phytate.</text>
</comment>
<dbReference type="GO" id="GO:0005524">
    <property type="term" value="F:ATP binding"/>
    <property type="evidence" value="ECO:0007669"/>
    <property type="project" value="UniProtKB-KW"/>
</dbReference>
<organism evidence="11 12">
    <name type="scientific">Candidozyma auris</name>
    <name type="common">Yeast</name>
    <name type="synonym">Candida auris</name>
    <dbReference type="NCBI Taxonomy" id="498019"/>
    <lineage>
        <taxon>Eukaryota</taxon>
        <taxon>Fungi</taxon>
        <taxon>Dikarya</taxon>
        <taxon>Ascomycota</taxon>
        <taxon>Saccharomycotina</taxon>
        <taxon>Pichiomycetes</taxon>
        <taxon>Metschnikowiaceae</taxon>
        <taxon>Candidozyma</taxon>
    </lineage>
</organism>
<dbReference type="PANTHER" id="PTHR14456">
    <property type="entry name" value="INOSITOL POLYPHOSPHATE KINASE 1"/>
    <property type="match status" value="1"/>
</dbReference>
<keyword evidence="8 10" id="KW-0418">Kinase</keyword>
<evidence type="ECO:0000256" key="8">
    <source>
        <dbReference type="ARBA" id="ARBA00022777"/>
    </source>
</evidence>
<keyword evidence="9 10" id="KW-0067">ATP-binding</keyword>
<protein>
    <recommendedName>
        <fullName evidence="5 10">Inositol-pentakisphosphate 2-kinase</fullName>
        <ecNumber evidence="4 10">2.7.1.158</ecNumber>
    </recommendedName>
</protein>
<keyword evidence="7 10" id="KW-0547">Nucleotide-binding</keyword>
<reference evidence="12" key="1">
    <citation type="journal article" date="2015" name="BMC Genomics">
        <title>Draft genome of a commonly misdiagnosed multidrug resistant pathogen Candida auris.</title>
        <authorList>
            <person name="Chatterjee S."/>
            <person name="Alampalli S.V."/>
            <person name="Nageshan R.K."/>
            <person name="Chettiar S.T."/>
            <person name="Joshi S."/>
            <person name="Tatu U.S."/>
        </authorList>
    </citation>
    <scope>NUCLEOTIDE SEQUENCE [LARGE SCALE GENOMIC DNA]</scope>
    <source>
        <strain evidence="12">6684</strain>
    </source>
</reference>
<comment type="caution">
    <text evidence="11">The sequence shown here is derived from an EMBL/GenBank/DDBJ whole genome shotgun (WGS) entry which is preliminary data.</text>
</comment>
<evidence type="ECO:0000256" key="3">
    <source>
        <dbReference type="ARBA" id="ARBA00008305"/>
    </source>
</evidence>
<dbReference type="InterPro" id="IPR009286">
    <property type="entry name" value="Ins_P5_2-kin"/>
</dbReference>
<dbReference type="GO" id="GO:0032958">
    <property type="term" value="P:inositol phosphate biosynthetic process"/>
    <property type="evidence" value="ECO:0007669"/>
    <property type="project" value="TreeGrafter"/>
</dbReference>
<dbReference type="InterPro" id="IPR043001">
    <property type="entry name" value="IP5_2-K_N_lobe"/>
</dbReference>
<gene>
    <name evidence="11" type="ORF">QG37_03740</name>
</gene>
<dbReference type="PANTHER" id="PTHR14456:SF2">
    <property type="entry name" value="INOSITOL-PENTAKISPHOSPHATE 2-KINASE"/>
    <property type="match status" value="1"/>
</dbReference>
<dbReference type="EC" id="2.7.1.158" evidence="4 10"/>
<evidence type="ECO:0000256" key="10">
    <source>
        <dbReference type="RuleBase" id="RU364126"/>
    </source>
</evidence>
<dbReference type="Gene3D" id="3.30.200.110">
    <property type="entry name" value="Inositol-pentakisphosphate 2-kinase, N-lobe"/>
    <property type="match status" value="1"/>
</dbReference>
<keyword evidence="6 10" id="KW-0808">Transferase</keyword>
<dbReference type="VEuPathDB" id="FungiDB:QG37_03740"/>
<comment type="function">
    <text evidence="10">Phosphorylates Ins(1,3,4,5,6)P5 at position 2 to form Ins(1,2,3,4,5,6)P6 (InsP6 or phytate).</text>
</comment>
<comment type="domain">
    <text evidence="10">The EXKPK motif is conserved in inositol-pentakisphosphate 2-kinases of both family 1 and 2.</text>
</comment>
<dbReference type="Pfam" id="PF06090">
    <property type="entry name" value="Ins_P5_2-kin"/>
    <property type="match status" value="1"/>
</dbReference>
<evidence type="ECO:0000256" key="7">
    <source>
        <dbReference type="ARBA" id="ARBA00022741"/>
    </source>
</evidence>
<dbReference type="AlphaFoldDB" id="A0A0L0NZN5"/>
<evidence type="ECO:0000256" key="4">
    <source>
        <dbReference type="ARBA" id="ARBA00012023"/>
    </source>
</evidence>
<dbReference type="GO" id="GO:0035299">
    <property type="term" value="F:inositol-1,3,4,5,6-pentakisphosphate 2-kinase activity"/>
    <property type="evidence" value="ECO:0007669"/>
    <property type="project" value="UniProtKB-EC"/>
</dbReference>
<proteinExistence type="inferred from homology"/>
<name>A0A0L0NZN5_CANAR</name>
<accession>A0A0L0NZN5</accession>
<sequence length="335" mass="38828">MIHTYDKKLREAVSLSSVCDWRFIAEGGANIIFAYKGRNPVLHGKALRLRRRKTKSEMFTSLETLNFMRDFGKDMAGFLVDAALVDLKTELVSALKSCYDIADDLHGLILENVLSDSHESHKLSKHAWFHIVHDNDSKRVSRIIIEFKPKWLTKADNIYCRNCSLSQMRDEKRHFCPLDLVFDQAIRAGVFDLLQALHPSVRARIGQAYVIVGKVLIDYLLGQNSVLKRLRDLQQQFPTYELSKLSSAEEVLEELRKGMSLRDVGVYLEIYHASRRSMFVAAQESFYLTEYEVRPIIFDLDPKSATRFEHWKTTELRLQEFCNSPNRYWKPCAEG</sequence>
<comment type="catalytic activity">
    <reaction evidence="1 10">
        <text>1D-myo-inositol 1,3,4,5,6-pentakisphosphate + ATP = 1D-myo-inositol hexakisphosphate + ADP + H(+)</text>
        <dbReference type="Rhea" id="RHEA:20313"/>
        <dbReference type="ChEBI" id="CHEBI:15378"/>
        <dbReference type="ChEBI" id="CHEBI:30616"/>
        <dbReference type="ChEBI" id="CHEBI:57733"/>
        <dbReference type="ChEBI" id="CHEBI:58130"/>
        <dbReference type="ChEBI" id="CHEBI:456216"/>
        <dbReference type="EC" id="2.7.1.158"/>
    </reaction>
</comment>
<evidence type="ECO:0000256" key="5">
    <source>
        <dbReference type="ARBA" id="ARBA00014846"/>
    </source>
</evidence>
<evidence type="ECO:0000256" key="1">
    <source>
        <dbReference type="ARBA" id="ARBA00001774"/>
    </source>
</evidence>
<dbReference type="Proteomes" id="UP000037122">
    <property type="component" value="Unassembled WGS sequence"/>
</dbReference>
<dbReference type="EMBL" id="LGST01000023">
    <property type="protein sequence ID" value="KND99586.1"/>
    <property type="molecule type" value="Genomic_DNA"/>
</dbReference>
<comment type="similarity">
    <text evidence="3">Belongs to the IPK1 type 1 family.</text>
</comment>
<evidence type="ECO:0000313" key="12">
    <source>
        <dbReference type="Proteomes" id="UP000037122"/>
    </source>
</evidence>
<evidence type="ECO:0000256" key="9">
    <source>
        <dbReference type="ARBA" id="ARBA00022840"/>
    </source>
</evidence>